<organism evidence="7 8">
    <name type="scientific">Ceratobasidium theobromae</name>
    <dbReference type="NCBI Taxonomy" id="1582974"/>
    <lineage>
        <taxon>Eukaryota</taxon>
        <taxon>Fungi</taxon>
        <taxon>Dikarya</taxon>
        <taxon>Basidiomycota</taxon>
        <taxon>Agaricomycotina</taxon>
        <taxon>Agaricomycetes</taxon>
        <taxon>Cantharellales</taxon>
        <taxon>Ceratobasidiaceae</taxon>
        <taxon>Ceratobasidium</taxon>
    </lineage>
</organism>
<evidence type="ECO:0000256" key="3">
    <source>
        <dbReference type="ARBA" id="ARBA00022946"/>
    </source>
</evidence>
<feature type="compositionally biased region" description="Low complexity" evidence="5">
    <location>
        <begin position="140"/>
        <end position="152"/>
    </location>
</feature>
<dbReference type="GO" id="GO:0034551">
    <property type="term" value="P:mitochondrial respiratory chain complex III assembly"/>
    <property type="evidence" value="ECO:0007669"/>
    <property type="project" value="InterPro"/>
</dbReference>
<feature type="region of interest" description="Disordered" evidence="5">
    <location>
        <begin position="898"/>
        <end position="923"/>
    </location>
</feature>
<feature type="region of interest" description="Disordered" evidence="5">
    <location>
        <begin position="93"/>
        <end position="168"/>
    </location>
</feature>
<dbReference type="Gene3D" id="3.30.160.20">
    <property type="match status" value="1"/>
</dbReference>
<feature type="region of interest" description="Disordered" evidence="5">
    <location>
        <begin position="664"/>
        <end position="726"/>
    </location>
</feature>
<evidence type="ECO:0000256" key="4">
    <source>
        <dbReference type="ARBA" id="ARBA00023128"/>
    </source>
</evidence>
<evidence type="ECO:0000256" key="2">
    <source>
        <dbReference type="ARBA" id="ARBA00010835"/>
    </source>
</evidence>
<feature type="region of interest" description="Disordered" evidence="5">
    <location>
        <begin position="476"/>
        <end position="495"/>
    </location>
</feature>
<dbReference type="GO" id="GO:0032543">
    <property type="term" value="P:mitochondrial translation"/>
    <property type="evidence" value="ECO:0007669"/>
    <property type="project" value="UniProtKB-ARBA"/>
</dbReference>
<dbReference type="Proteomes" id="UP000383932">
    <property type="component" value="Unassembled WGS sequence"/>
</dbReference>
<comment type="similarity">
    <text evidence="2">Belongs to the prokaryotic/mitochondrial release factor family.</text>
</comment>
<feature type="compositionally biased region" description="Polar residues" evidence="5">
    <location>
        <begin position="1228"/>
        <end position="1242"/>
    </location>
</feature>
<protein>
    <submittedName>
        <fullName evidence="7">Zinc maintenance protein</fullName>
    </submittedName>
</protein>
<feature type="compositionally biased region" description="Basic residues" evidence="5">
    <location>
        <begin position="1374"/>
        <end position="1388"/>
    </location>
</feature>
<comment type="subcellular location">
    <subcellularLocation>
        <location evidence="1">Mitochondrion</location>
    </subcellularLocation>
</comment>
<dbReference type="InterPro" id="IPR052405">
    <property type="entry name" value="Mito_Transl_Release_Factor"/>
</dbReference>
<feature type="compositionally biased region" description="Basic and acidic residues" evidence="5">
    <location>
        <begin position="1363"/>
        <end position="1373"/>
    </location>
</feature>
<evidence type="ECO:0000259" key="6">
    <source>
        <dbReference type="Pfam" id="PF00472"/>
    </source>
</evidence>
<proteinExistence type="inferred from homology"/>
<evidence type="ECO:0000256" key="1">
    <source>
        <dbReference type="ARBA" id="ARBA00004173"/>
    </source>
</evidence>
<name>A0A5N5QGZ1_9AGAM</name>
<dbReference type="OrthoDB" id="277888at2759"/>
<dbReference type="InterPro" id="IPR000352">
    <property type="entry name" value="Pep_chain_release_fac_I"/>
</dbReference>
<dbReference type="EMBL" id="SSOP01000148">
    <property type="protein sequence ID" value="KAB5590738.1"/>
    <property type="molecule type" value="Genomic_DNA"/>
</dbReference>
<dbReference type="InterPro" id="IPR045298">
    <property type="entry name" value="Complex1_LYR_LYRM7"/>
</dbReference>
<dbReference type="FunFam" id="3.30.160.20:FF:000065">
    <property type="entry name" value="Peptidyl-tRNA hydrolase domain protein"/>
    <property type="match status" value="1"/>
</dbReference>
<evidence type="ECO:0000313" key="8">
    <source>
        <dbReference type="Proteomes" id="UP000383932"/>
    </source>
</evidence>
<evidence type="ECO:0000256" key="5">
    <source>
        <dbReference type="SAM" id="MobiDB-lite"/>
    </source>
</evidence>
<keyword evidence="4" id="KW-0496">Mitochondrion</keyword>
<dbReference type="GO" id="GO:0005739">
    <property type="term" value="C:mitochondrion"/>
    <property type="evidence" value="ECO:0007669"/>
    <property type="project" value="UniProtKB-SubCell"/>
</dbReference>
<evidence type="ECO:0000313" key="7">
    <source>
        <dbReference type="EMBL" id="KAB5590738.1"/>
    </source>
</evidence>
<dbReference type="Pfam" id="PF00472">
    <property type="entry name" value="RF-1"/>
    <property type="match status" value="1"/>
</dbReference>
<gene>
    <name evidence="7" type="ORF">CTheo_5829</name>
</gene>
<feature type="domain" description="Prokaryotic-type class I peptide chain release factors" evidence="6">
    <location>
        <begin position="1292"/>
        <end position="1390"/>
    </location>
</feature>
<keyword evidence="8" id="KW-1185">Reference proteome</keyword>
<reference evidence="7 8" key="1">
    <citation type="journal article" date="2019" name="Fungal Biol. Biotechnol.">
        <title>Draft genome sequence of fastidious pathogen Ceratobasidium theobromae, which causes vascular-streak dieback in Theobroma cacao.</title>
        <authorList>
            <person name="Ali S.S."/>
            <person name="Asman A."/>
            <person name="Shao J."/>
            <person name="Firmansyah A.P."/>
            <person name="Susilo A.W."/>
            <person name="Rosmana A."/>
            <person name="McMahon P."/>
            <person name="Junaid M."/>
            <person name="Guest D."/>
            <person name="Kheng T.Y."/>
            <person name="Meinhardt L.W."/>
            <person name="Bailey B.A."/>
        </authorList>
    </citation>
    <scope>NUCLEOTIDE SEQUENCE [LARGE SCALE GENOMIC DNA]</scope>
    <source>
        <strain evidence="7 8">CT2</strain>
    </source>
</reference>
<sequence length="1404" mass="157993">MASSISPALKSTARSAYRSLFRASGATFAAFRDKVRKETVAGRQVLDPLEYEARVKHAFEVAEVLRKNVVQAVKQGQGEDAAWKIRMTSDTELGSNEGVKAPYSRPARGTPRPKCGEDPNAVAPLPPRSLRKDNDTGFPSTRSYSTSASTTAEQEEPGQQEKPGQQEQKELYDRIRVEHLRNRLKEVNRRVAASPIGQGREPLVDRVLVEDKLGALSARMDFLASEMHDRIYHTPATPDVAAVPAPTTTETPTRVTAQTLIDVLLDLLPIDPGCVPQSNSPPVQLRQYVRYVQAAGKYAAVARAESLLLSNSTRSAIGEETETSTSTRGSDSTINEVRALLWRALMIKRGMQRVIQAGIATPAELSSMAWAVKLVLRYLTYARECIEDLEARGPKSEDARALFEEVEQTTEGLVLLELRKWTEKRIKAGTAWERVDNEIVKLFGDKTSQPRGEKESMWSKLRPIYVRLRKVETLQPPPPRLDVRPDGSTGTTGPHYRWRAKSIGRPLKLLKVMYQYILSFCDTLDRLALLVCEDAKKAAILREAKAAIDLPEEVGQAMSDHLFRKAGPATCHQWAYVLNNQRQTVDKIKFQLRATDAHLRLFRVAMLEDGEQQSQEIREAFYDARLELMIAYDVIWRTSNRLAQDAEKMLEMGSSVLVRSLENDSASATVKPRGRAAARPRVPLNARRQAKLAEAKAKRTPVPNPETSSTRAHPQPSRTNVQSRPKLPLLEAGQLPKHSSGLQTSITEITYFQFNMLQMQLRTTKLVKHLDELAELLQVKDDRLHALVRCKHLLQLDTLGSLRGMLKALECKTLKEQRPLLSRDFFDVWSEARIPAVQMWAVAPQLRVLQIPAQEDEVLRRRVMSLFNSAWAEALNLNTLAKSSREIFSPARLGGVDDYSTGSSKSEDQDDGESGQPDSTPSEFSRTKYLLYALMFWVPAPDNPQPNVPKPPLAQSILLQNLAIVAAHSRRESAVWKIERFLSRIEEAYARIRRIDQLLDHLAKELQVCDDRTHPLVSCRHILQLDTLSSLGVALRVLRKRTPKDKIGLPQEMVEALWLESRVPEIQLKVVKTRLWAFHTTMKDKNFPRSQKLQIRSIRGRVKIVHGLIRNSRDEFGSLGPKERFTSWARTAIEQTDDSKRRQRYACVLLTTTEATFVASGNSNMAYFLIARLLPLGNHALRVGGRKPRVSFNALITRGKYYTTSMPIQGNLEPDKTNENQDLFHQSSTNESTHLDTPNSGELSHPPDTLELGKADESQDPDVDGDLGGNSRQRHLSLRELMAAHRARVVPELREEDLDETFVRGSGPGGQAINKTSSSVSLIHRPTGIRVQCQATRSREQNRKIARKIMLEKLDEVANPELSKLEVQREKVREKKRRRAKKAKKKARSRTEPDSAAQDPEGSS</sequence>
<feature type="compositionally biased region" description="Polar residues" evidence="5">
    <location>
        <begin position="705"/>
        <end position="723"/>
    </location>
</feature>
<dbReference type="PANTHER" id="PTHR46203:SF1">
    <property type="entry name" value="MITOCHONDRIAL TRANSLATION RELEASE FACTOR IN RESCUE"/>
    <property type="match status" value="1"/>
</dbReference>
<dbReference type="InterPro" id="IPR045853">
    <property type="entry name" value="Pep_chain_release_fac_I_sf"/>
</dbReference>
<dbReference type="CDD" id="cd20267">
    <property type="entry name" value="Complex1_LYR_LYRM7"/>
    <property type="match status" value="1"/>
</dbReference>
<feature type="region of interest" description="Disordered" evidence="5">
    <location>
        <begin position="1360"/>
        <end position="1404"/>
    </location>
</feature>
<keyword evidence="3" id="KW-0809">Transit peptide</keyword>
<dbReference type="SUPFAM" id="SSF75620">
    <property type="entry name" value="Release factor"/>
    <property type="match status" value="1"/>
</dbReference>
<comment type="caution">
    <text evidence="7">The sequence shown here is derived from an EMBL/GenBank/DDBJ whole genome shotgun (WGS) entry which is preliminary data.</text>
</comment>
<accession>A0A5N5QGZ1</accession>
<dbReference type="PANTHER" id="PTHR46203">
    <property type="entry name" value="PROBABLE PEPTIDE CHAIN RELEASE FACTOR C12ORF65"/>
    <property type="match status" value="1"/>
</dbReference>
<dbReference type="GO" id="GO:0003747">
    <property type="term" value="F:translation release factor activity"/>
    <property type="evidence" value="ECO:0007669"/>
    <property type="project" value="InterPro"/>
</dbReference>
<feature type="region of interest" description="Disordered" evidence="5">
    <location>
        <begin position="1228"/>
        <end position="1271"/>
    </location>
</feature>